<keyword evidence="1" id="KW-0732">Signal</keyword>
<organism evidence="3 4">
    <name type="scientific">Mariprofundus erugo</name>
    <dbReference type="NCBI Taxonomy" id="2528639"/>
    <lineage>
        <taxon>Bacteria</taxon>
        <taxon>Pseudomonadati</taxon>
        <taxon>Pseudomonadota</taxon>
        <taxon>Candidatius Mariprofundia</taxon>
        <taxon>Mariprofundales</taxon>
        <taxon>Mariprofundaceae</taxon>
        <taxon>Mariprofundus</taxon>
    </lineage>
</organism>
<dbReference type="AlphaFoldDB" id="A0A5R9GS22"/>
<feature type="domain" description="Dienelactone hydrolase" evidence="2">
    <location>
        <begin position="36"/>
        <end position="259"/>
    </location>
</feature>
<evidence type="ECO:0000313" key="3">
    <source>
        <dbReference type="EMBL" id="TLS67233.1"/>
    </source>
</evidence>
<dbReference type="EMBL" id="VBRY01000006">
    <property type="protein sequence ID" value="TLS67233.1"/>
    <property type="molecule type" value="Genomic_DNA"/>
</dbReference>
<dbReference type="PANTHER" id="PTHR22946">
    <property type="entry name" value="DIENELACTONE HYDROLASE DOMAIN-CONTAINING PROTEIN-RELATED"/>
    <property type="match status" value="1"/>
</dbReference>
<protein>
    <submittedName>
        <fullName evidence="3">Dienelactone hydrolase family protein</fullName>
    </submittedName>
</protein>
<dbReference type="SUPFAM" id="SSF53474">
    <property type="entry name" value="alpha/beta-Hydrolases"/>
    <property type="match status" value="1"/>
</dbReference>
<dbReference type="Pfam" id="PF01738">
    <property type="entry name" value="DLH"/>
    <property type="match status" value="1"/>
</dbReference>
<dbReference type="InterPro" id="IPR002925">
    <property type="entry name" value="Dienelactn_hydro"/>
</dbReference>
<dbReference type="PANTHER" id="PTHR22946:SF0">
    <property type="entry name" value="DIENELACTONE HYDROLASE DOMAIN-CONTAINING PROTEIN"/>
    <property type="match status" value="1"/>
</dbReference>
<dbReference type="Gene3D" id="3.40.50.1820">
    <property type="entry name" value="alpha/beta hydrolase"/>
    <property type="match status" value="1"/>
</dbReference>
<accession>A0A5R9GS22</accession>
<evidence type="ECO:0000313" key="4">
    <source>
        <dbReference type="Proteomes" id="UP000306585"/>
    </source>
</evidence>
<gene>
    <name evidence="3" type="ORF">FEF65_07275</name>
</gene>
<dbReference type="GO" id="GO:0016787">
    <property type="term" value="F:hydrolase activity"/>
    <property type="evidence" value="ECO:0007669"/>
    <property type="project" value="UniProtKB-KW"/>
</dbReference>
<dbReference type="Proteomes" id="UP000306585">
    <property type="component" value="Unassembled WGS sequence"/>
</dbReference>
<dbReference type="RefSeq" id="WP_138239149.1">
    <property type="nucleotide sequence ID" value="NZ_VBRY01000006.1"/>
</dbReference>
<dbReference type="InterPro" id="IPR029058">
    <property type="entry name" value="AB_hydrolase_fold"/>
</dbReference>
<evidence type="ECO:0000256" key="1">
    <source>
        <dbReference type="SAM" id="SignalP"/>
    </source>
</evidence>
<sequence length="264" mass="28672">MFKLFSILLLSMFTLTAHAEIQTREIVYQVDGNDFTGYLAFDDTLTQEHPGILIVHEWWGHNSYARKRAEMLAALGYTAFALDMYGSGNVADHPDDAKALMMAATSDIGVTHQRFQAGLNVLLEQPGVDAKKIAVIGYCMGGGIALNMARAGADVAAVVTFHGSLGTTAPAKPGEIKARIMVFTGADDPFVPPAQVDAFEQEMKAAGADYALKRYPGAKHSFTNPDADSFAARFGMPLAYNKAADEDSWQAMQKFLRHTFNPGR</sequence>
<keyword evidence="4" id="KW-1185">Reference proteome</keyword>
<name>A0A5R9GS22_9PROT</name>
<keyword evidence="3" id="KW-0378">Hydrolase</keyword>
<proteinExistence type="predicted"/>
<evidence type="ECO:0000259" key="2">
    <source>
        <dbReference type="Pfam" id="PF01738"/>
    </source>
</evidence>
<feature type="chain" id="PRO_5024306419" evidence="1">
    <location>
        <begin position="20"/>
        <end position="264"/>
    </location>
</feature>
<reference evidence="3 4" key="1">
    <citation type="journal article" date="2019" name="Appl. Environ. Microbiol.">
        <title>Environmental Evidence and Genomic Insight of Iron-oxidizing Bacteria Preference Towards More Corrosion Resistant Stainless Steel at Higher Salinities.</title>
        <authorList>
            <person name="Garrison C.E."/>
            <person name="Price K.A."/>
            <person name="Field E.K."/>
        </authorList>
    </citation>
    <scope>NUCLEOTIDE SEQUENCE [LARGE SCALE GENOMIC DNA]</scope>
    <source>
        <strain evidence="3 4">P3</strain>
    </source>
</reference>
<comment type="caution">
    <text evidence="3">The sequence shown here is derived from an EMBL/GenBank/DDBJ whole genome shotgun (WGS) entry which is preliminary data.</text>
</comment>
<dbReference type="InterPro" id="IPR050261">
    <property type="entry name" value="FrsA_esterase"/>
</dbReference>
<feature type="signal peptide" evidence="1">
    <location>
        <begin position="1"/>
        <end position="19"/>
    </location>
</feature>